<gene>
    <name evidence="4" type="ORF">B7C51_21835</name>
</gene>
<evidence type="ECO:0000256" key="1">
    <source>
        <dbReference type="SAM" id="Coils"/>
    </source>
</evidence>
<evidence type="ECO:0000313" key="4">
    <source>
        <dbReference type="EMBL" id="ARF69919.1"/>
    </source>
</evidence>
<dbReference type="PANTHER" id="PTHR37533:SF2">
    <property type="entry name" value="FLAGELLAR HOOK-LENGTH CONTROL PROTEIN"/>
    <property type="match status" value="1"/>
</dbReference>
<dbReference type="InterPro" id="IPR052563">
    <property type="entry name" value="FliK"/>
</dbReference>
<protein>
    <submittedName>
        <fullName evidence="4">Flagellar hook-length control protein FliK</fullName>
    </submittedName>
</protein>
<evidence type="ECO:0000313" key="5">
    <source>
        <dbReference type="Proteomes" id="UP000192727"/>
    </source>
</evidence>
<organism evidence="4 5">
    <name type="scientific">Paenibacillus larvae subsp. pulvifaciens</name>
    <dbReference type="NCBI Taxonomy" id="1477"/>
    <lineage>
        <taxon>Bacteria</taxon>
        <taxon>Bacillati</taxon>
        <taxon>Bacillota</taxon>
        <taxon>Bacilli</taxon>
        <taxon>Bacillales</taxon>
        <taxon>Paenibacillaceae</taxon>
        <taxon>Paenibacillus</taxon>
    </lineage>
</organism>
<dbReference type="EMBL" id="CP020557">
    <property type="protein sequence ID" value="ARF69919.1"/>
    <property type="molecule type" value="Genomic_DNA"/>
</dbReference>
<dbReference type="RefSeq" id="WP_024094282.1">
    <property type="nucleotide sequence ID" value="NZ_CP020557.1"/>
</dbReference>
<evidence type="ECO:0000259" key="3">
    <source>
        <dbReference type="Pfam" id="PF02120"/>
    </source>
</evidence>
<keyword evidence="4" id="KW-0282">Flagellum</keyword>
<sequence>MDMMNALTALVSGGSLPKDLSGKTGGAGDKAGGTSFSDLLGGQPDNLMKEEKTDEGGLPAAFLLSILPLQTASIEEAGAGQHVDGQLQIPEILLGLLNQNEEVASKLLQNPDFQAWIQETADVLNSWNGQEAEMTRPVDLLEAQQVLLDLMTLQHTQSGNPVIRHLADELAAVVQPVLATFAEEDQRAGNPLNISDLGTEPDVQKGAITPAASRKPDNVPAKPDSMTGAENVEIKVQTISEKQPATQLQANKALEMMAAKSGYGTALQQPVEETGSLLAKNAPQESAEPVLQQTLQDPFKALGQTETAETEQLAMNAKRFAEEMSTHLLKNQMKFMMKEGVSEAKLTLYPRQLGHVEVKILMHQGQLVAQFVAETMAGKDALESQLVQLRQTLQQQGIQVQKLEVTHNSEASGMFQDNRQQQGSKQSYSQQKTRTFFGEELLTASEEIELREELRRATYGNAFGASV</sequence>
<dbReference type="Proteomes" id="UP000192727">
    <property type="component" value="Chromosome"/>
</dbReference>
<dbReference type="InterPro" id="IPR021136">
    <property type="entry name" value="Flagellar_hook_control-like_C"/>
</dbReference>
<proteinExistence type="predicted"/>
<accession>A0A1V0UXT0</accession>
<dbReference type="Pfam" id="PF02120">
    <property type="entry name" value="Flg_hook"/>
    <property type="match status" value="1"/>
</dbReference>
<dbReference type="AlphaFoldDB" id="A0A1V0UXT0"/>
<feature type="coiled-coil region" evidence="1">
    <location>
        <begin position="379"/>
        <end position="406"/>
    </location>
</feature>
<feature type="region of interest" description="Disordered" evidence="2">
    <location>
        <begin position="18"/>
        <end position="53"/>
    </location>
</feature>
<feature type="domain" description="Flagellar hook-length control protein-like C-terminal" evidence="3">
    <location>
        <begin position="331"/>
        <end position="410"/>
    </location>
</feature>
<reference evidence="4 5" key="1">
    <citation type="submission" date="2017-03" db="EMBL/GenBank/DDBJ databases">
        <title>Paenibacillus larvae genome sequencing.</title>
        <authorList>
            <person name="Dingman D.W."/>
        </authorList>
    </citation>
    <scope>NUCLEOTIDE SEQUENCE [LARGE SCALE GENOMIC DNA]</scope>
    <source>
        <strain evidence="4 5">SAG 10367</strain>
    </source>
</reference>
<keyword evidence="1" id="KW-0175">Coiled coil</keyword>
<evidence type="ECO:0000256" key="2">
    <source>
        <dbReference type="SAM" id="MobiDB-lite"/>
    </source>
</evidence>
<keyword evidence="4" id="KW-0969">Cilium</keyword>
<dbReference type="InterPro" id="IPR038610">
    <property type="entry name" value="FliK-like_C_sf"/>
</dbReference>
<keyword evidence="4" id="KW-0966">Cell projection</keyword>
<dbReference type="CDD" id="cd17470">
    <property type="entry name" value="T3SS_Flik_C"/>
    <property type="match status" value="1"/>
</dbReference>
<dbReference type="PANTHER" id="PTHR37533">
    <property type="entry name" value="FLAGELLAR HOOK-LENGTH CONTROL PROTEIN"/>
    <property type="match status" value="1"/>
</dbReference>
<dbReference type="Gene3D" id="3.30.750.140">
    <property type="match status" value="1"/>
</dbReference>
<name>A0A1V0UXT0_9BACL</name>